<dbReference type="CDD" id="cd14498">
    <property type="entry name" value="DSP"/>
    <property type="match status" value="1"/>
</dbReference>
<name>A0A9W9WQK4_9EURO</name>
<dbReference type="Gene3D" id="3.90.190.10">
    <property type="entry name" value="Protein tyrosine phosphatase superfamily"/>
    <property type="match status" value="1"/>
</dbReference>
<keyword evidence="4" id="KW-0904">Protein phosphatase</keyword>
<evidence type="ECO:0000256" key="3">
    <source>
        <dbReference type="ARBA" id="ARBA00022801"/>
    </source>
</evidence>
<reference evidence="6" key="1">
    <citation type="submission" date="2022-12" db="EMBL/GenBank/DDBJ databases">
        <authorList>
            <person name="Petersen C."/>
        </authorList>
    </citation>
    <scope>NUCLEOTIDE SEQUENCE</scope>
    <source>
        <strain evidence="6">IBT 17660</strain>
    </source>
</reference>
<dbReference type="EC" id="3.1.3.48" evidence="2"/>
<feature type="domain" description="Tyrosine specific protein phosphatases" evidence="5">
    <location>
        <begin position="30"/>
        <end position="69"/>
    </location>
</feature>
<dbReference type="InterPro" id="IPR016130">
    <property type="entry name" value="Tyr_Pase_AS"/>
</dbReference>
<evidence type="ECO:0000313" key="6">
    <source>
        <dbReference type="EMBL" id="KAJ5471701.1"/>
    </source>
</evidence>
<evidence type="ECO:0000259" key="5">
    <source>
        <dbReference type="PROSITE" id="PS50056"/>
    </source>
</evidence>
<dbReference type="PANTHER" id="PTHR45848:SF4">
    <property type="entry name" value="DUAL SPECIFICITY PROTEIN PHOSPHATASE 12"/>
    <property type="match status" value="1"/>
</dbReference>
<protein>
    <recommendedName>
        <fullName evidence="2">protein-tyrosine-phosphatase</fullName>
        <ecNumber evidence="2">3.1.3.48</ecNumber>
    </recommendedName>
</protein>
<dbReference type="GO" id="GO:0008138">
    <property type="term" value="F:protein tyrosine/serine/threonine phosphatase activity"/>
    <property type="evidence" value="ECO:0007669"/>
    <property type="project" value="TreeGrafter"/>
</dbReference>
<dbReference type="InterPro" id="IPR020422">
    <property type="entry name" value="TYR_PHOSPHATASE_DUAL_dom"/>
</dbReference>
<evidence type="ECO:0000256" key="2">
    <source>
        <dbReference type="ARBA" id="ARBA00013064"/>
    </source>
</evidence>
<accession>A0A9W9WQK4</accession>
<dbReference type="AlphaFoldDB" id="A0A9W9WQK4"/>
<gene>
    <name evidence="6" type="ORF">N7530_009058</name>
</gene>
<dbReference type="InterPro" id="IPR000340">
    <property type="entry name" value="Dual-sp_phosphatase_cat-dom"/>
</dbReference>
<comment type="similarity">
    <text evidence="1">Belongs to the protein-tyrosine phosphatase family. Non-receptor class dual specificity subfamily.</text>
</comment>
<dbReference type="OrthoDB" id="10252009at2759"/>
<dbReference type="PROSITE" id="PS50056">
    <property type="entry name" value="TYR_PHOSPHATASE_2"/>
    <property type="match status" value="1"/>
</dbReference>
<comment type="caution">
    <text evidence="6">The sequence shown here is derived from an EMBL/GenBank/DDBJ whole genome shotgun (WGS) entry which is preliminary data.</text>
</comment>
<dbReference type="InterPro" id="IPR029021">
    <property type="entry name" value="Prot-tyrosine_phosphatase-like"/>
</dbReference>
<dbReference type="Proteomes" id="UP001147760">
    <property type="component" value="Unassembled WGS sequence"/>
</dbReference>
<dbReference type="GO" id="GO:0004725">
    <property type="term" value="F:protein tyrosine phosphatase activity"/>
    <property type="evidence" value="ECO:0007669"/>
    <property type="project" value="UniProtKB-EC"/>
</dbReference>
<dbReference type="SUPFAM" id="SSF52799">
    <property type="entry name" value="(Phosphotyrosine protein) phosphatases II"/>
    <property type="match status" value="1"/>
</dbReference>
<keyword evidence="7" id="KW-1185">Reference proteome</keyword>
<proteinExistence type="inferred from homology"/>
<dbReference type="InterPro" id="IPR000387">
    <property type="entry name" value="Tyr_Pase_dom"/>
</dbReference>
<organism evidence="6 7">
    <name type="scientific">Penicillium desertorum</name>
    <dbReference type="NCBI Taxonomy" id="1303715"/>
    <lineage>
        <taxon>Eukaryota</taxon>
        <taxon>Fungi</taxon>
        <taxon>Dikarya</taxon>
        <taxon>Ascomycota</taxon>
        <taxon>Pezizomycotina</taxon>
        <taxon>Eurotiomycetes</taxon>
        <taxon>Eurotiomycetidae</taxon>
        <taxon>Eurotiales</taxon>
        <taxon>Aspergillaceae</taxon>
        <taxon>Penicillium</taxon>
    </lineage>
</organism>
<dbReference type="PROSITE" id="PS00383">
    <property type="entry name" value="TYR_PHOSPHATASE_1"/>
    <property type="match status" value="1"/>
</dbReference>
<dbReference type="EMBL" id="JAPWDO010000005">
    <property type="protein sequence ID" value="KAJ5471701.1"/>
    <property type="molecule type" value="Genomic_DNA"/>
</dbReference>
<sequence length="135" mass="15415">MEQLASPDLSSLTSLPIDDDRIKDNKLEAIMVHCDLGISRSPTIIIAYLMRKLHIPLMEVLEFVQSKQPFPRVRPSKNFTRQLQVWEEVGYQVWENKDKTVPKPAYKAFLDDRAALLKEKGLTGNEPLAPLSLLD</sequence>
<dbReference type="Pfam" id="PF00782">
    <property type="entry name" value="DSPc"/>
    <property type="match status" value="1"/>
</dbReference>
<dbReference type="PANTHER" id="PTHR45848">
    <property type="entry name" value="DUAL SPECIFICITY PROTEIN PHOSPHATASE 12 FAMILY MEMBER"/>
    <property type="match status" value="1"/>
</dbReference>
<reference evidence="6" key="2">
    <citation type="journal article" date="2023" name="IMA Fungus">
        <title>Comparative genomic study of the Penicillium genus elucidates a diverse pangenome and 15 lateral gene transfer events.</title>
        <authorList>
            <person name="Petersen C."/>
            <person name="Sorensen T."/>
            <person name="Nielsen M.R."/>
            <person name="Sondergaard T.E."/>
            <person name="Sorensen J.L."/>
            <person name="Fitzpatrick D.A."/>
            <person name="Frisvad J.C."/>
            <person name="Nielsen K.L."/>
        </authorList>
    </citation>
    <scope>NUCLEOTIDE SEQUENCE</scope>
    <source>
        <strain evidence="6">IBT 17660</strain>
    </source>
</reference>
<dbReference type="SMART" id="SM00195">
    <property type="entry name" value="DSPc"/>
    <property type="match status" value="1"/>
</dbReference>
<evidence type="ECO:0000313" key="7">
    <source>
        <dbReference type="Proteomes" id="UP001147760"/>
    </source>
</evidence>
<evidence type="ECO:0000256" key="1">
    <source>
        <dbReference type="ARBA" id="ARBA00008601"/>
    </source>
</evidence>
<keyword evidence="3" id="KW-0378">Hydrolase</keyword>
<evidence type="ECO:0000256" key="4">
    <source>
        <dbReference type="ARBA" id="ARBA00022912"/>
    </source>
</evidence>